<gene>
    <name evidence="1" type="ORF">ACFO6X_00590</name>
</gene>
<dbReference type="RefSeq" id="WP_382429001.1">
    <property type="nucleotide sequence ID" value="NZ_JBHSHJ010000001.1"/>
</dbReference>
<reference evidence="2" key="1">
    <citation type="journal article" date="2019" name="Int. J. Syst. Evol. Microbiol.">
        <title>The Global Catalogue of Microorganisms (GCM) 10K type strain sequencing project: providing services to taxonomists for standard genome sequencing and annotation.</title>
        <authorList>
            <consortium name="The Broad Institute Genomics Platform"/>
            <consortium name="The Broad Institute Genome Sequencing Center for Infectious Disease"/>
            <person name="Wu L."/>
            <person name="Ma J."/>
        </authorList>
    </citation>
    <scope>NUCLEOTIDE SEQUENCE [LARGE SCALE GENOMIC DNA]</scope>
    <source>
        <strain evidence="2">CCUG 49452</strain>
    </source>
</reference>
<accession>A0ABV9Q7M1</accession>
<organism evidence="1 2">
    <name type="scientific">Giesbergeria sinuosa</name>
    <dbReference type="NCBI Taxonomy" id="80883"/>
    <lineage>
        <taxon>Bacteria</taxon>
        <taxon>Pseudomonadati</taxon>
        <taxon>Pseudomonadota</taxon>
        <taxon>Betaproteobacteria</taxon>
        <taxon>Burkholderiales</taxon>
        <taxon>Comamonadaceae</taxon>
        <taxon>Giesbergeria</taxon>
    </lineage>
</organism>
<keyword evidence="2" id="KW-1185">Reference proteome</keyword>
<dbReference type="NCBIfam" id="NF041023">
    <property type="entry name" value="PP0621_fam"/>
    <property type="match status" value="1"/>
</dbReference>
<evidence type="ECO:0000313" key="1">
    <source>
        <dbReference type="EMBL" id="MFC4787496.1"/>
    </source>
</evidence>
<dbReference type="EMBL" id="JBHSHJ010000001">
    <property type="protein sequence ID" value="MFC4787496.1"/>
    <property type="molecule type" value="Genomic_DNA"/>
</dbReference>
<protein>
    <submittedName>
        <fullName evidence="1">PP0621 family protein</fullName>
    </submittedName>
</protein>
<sequence length="83" mass="9435">MKYLVLLIVLVLAYGWWRSGRRAQMRQGTAPRQPPQTAQQTPASALDMVPCAHCGLHVPRNEALAQGTRYYCCLEHQQHHARP</sequence>
<name>A0ABV9Q7M1_9BURK</name>
<comment type="caution">
    <text evidence="1">The sequence shown here is derived from an EMBL/GenBank/DDBJ whole genome shotgun (WGS) entry which is preliminary data.</text>
</comment>
<dbReference type="Proteomes" id="UP001596001">
    <property type="component" value="Unassembled WGS sequence"/>
</dbReference>
<dbReference type="InterPro" id="IPR049708">
    <property type="entry name" value="PP0621-like"/>
</dbReference>
<proteinExistence type="predicted"/>
<evidence type="ECO:0000313" key="2">
    <source>
        <dbReference type="Proteomes" id="UP001596001"/>
    </source>
</evidence>